<feature type="compositionally biased region" description="Basic residues" evidence="1">
    <location>
        <begin position="63"/>
        <end position="80"/>
    </location>
</feature>
<gene>
    <name evidence="2" type="ORF">GALL_548710</name>
</gene>
<reference evidence="2" key="1">
    <citation type="submission" date="2016-10" db="EMBL/GenBank/DDBJ databases">
        <title>Sequence of Gallionella enrichment culture.</title>
        <authorList>
            <person name="Poehlein A."/>
            <person name="Muehling M."/>
            <person name="Daniel R."/>
        </authorList>
    </citation>
    <scope>NUCLEOTIDE SEQUENCE</scope>
</reference>
<accession>A0A1J5PEC6</accession>
<sequence length="134" mass="15288">MRDVAADLTHPVNQRRQPRQCAIHLLCQMIDIIPGLGQRNAGRQIALCHAVHRHLCDLQPPLHPHRDHRAPRKGHHQREKRRPEHNRLDRVAECVKVGIINANHQRIRADRAREHPIGDIPTTAKIAGRMVGPA</sequence>
<organism evidence="2">
    <name type="scientific">mine drainage metagenome</name>
    <dbReference type="NCBI Taxonomy" id="410659"/>
    <lineage>
        <taxon>unclassified sequences</taxon>
        <taxon>metagenomes</taxon>
        <taxon>ecological metagenomes</taxon>
    </lineage>
</organism>
<proteinExistence type="predicted"/>
<name>A0A1J5PEC6_9ZZZZ</name>
<protein>
    <submittedName>
        <fullName evidence="2">Uncharacterized protein</fullName>
    </submittedName>
</protein>
<feature type="region of interest" description="Disordered" evidence="1">
    <location>
        <begin position="59"/>
        <end position="88"/>
    </location>
</feature>
<comment type="caution">
    <text evidence="2">The sequence shown here is derived from an EMBL/GenBank/DDBJ whole genome shotgun (WGS) entry which is preliminary data.</text>
</comment>
<evidence type="ECO:0000256" key="1">
    <source>
        <dbReference type="SAM" id="MobiDB-lite"/>
    </source>
</evidence>
<dbReference type="EMBL" id="MLJW01008875">
    <property type="protein sequence ID" value="OIQ63587.1"/>
    <property type="molecule type" value="Genomic_DNA"/>
</dbReference>
<dbReference type="AlphaFoldDB" id="A0A1J5PEC6"/>
<evidence type="ECO:0000313" key="2">
    <source>
        <dbReference type="EMBL" id="OIQ63587.1"/>
    </source>
</evidence>